<sequence length="60" mass="6638">MMKIGIITDVHNNVIALNSMLKLFEKNECDEIIYCGDIIGIGPFPEETVQGIKSTLTVAR</sequence>
<accession>A0A7D6ZXR9</accession>
<organism evidence="3 4">
    <name type="scientific">Clostridium intestinale</name>
    <dbReference type="NCBI Taxonomy" id="36845"/>
    <lineage>
        <taxon>Bacteria</taxon>
        <taxon>Bacillati</taxon>
        <taxon>Bacillota</taxon>
        <taxon>Clostridia</taxon>
        <taxon>Eubacteriales</taxon>
        <taxon>Clostridiaceae</taxon>
        <taxon>Clostridium</taxon>
    </lineage>
</organism>
<name>A0A7D6ZXR9_9CLOT</name>
<dbReference type="InterPro" id="IPR029052">
    <property type="entry name" value="Metallo-depent_PP-like"/>
</dbReference>
<dbReference type="SUPFAM" id="SSF56300">
    <property type="entry name" value="Metallo-dependent phosphatases"/>
    <property type="match status" value="1"/>
</dbReference>
<feature type="domain" description="Calcineurin-like phosphoesterase" evidence="2">
    <location>
        <begin position="2"/>
        <end position="41"/>
    </location>
</feature>
<dbReference type="InterPro" id="IPR024654">
    <property type="entry name" value="Calcineurin-like_PHP_lpxH"/>
</dbReference>
<dbReference type="AlphaFoldDB" id="A0A7D6ZXR9"/>
<evidence type="ECO:0000256" key="1">
    <source>
        <dbReference type="ARBA" id="ARBA00008950"/>
    </source>
</evidence>
<dbReference type="Proteomes" id="UP000512286">
    <property type="component" value="Chromosome"/>
</dbReference>
<proteinExistence type="inferred from homology"/>
<dbReference type="EMBL" id="CP059378">
    <property type="protein sequence ID" value="QLY82393.1"/>
    <property type="molecule type" value="Genomic_DNA"/>
</dbReference>
<evidence type="ECO:0000259" key="2">
    <source>
        <dbReference type="Pfam" id="PF12850"/>
    </source>
</evidence>
<protein>
    <submittedName>
        <fullName evidence="3">Metallophosphoesterase family protein</fullName>
    </submittedName>
</protein>
<gene>
    <name evidence="3" type="ORF">HZF06_18090</name>
</gene>
<dbReference type="Pfam" id="PF12850">
    <property type="entry name" value="Metallophos_2"/>
    <property type="match status" value="1"/>
</dbReference>
<evidence type="ECO:0000313" key="3">
    <source>
        <dbReference type="EMBL" id="QLY82393.1"/>
    </source>
</evidence>
<dbReference type="KEGG" id="cint:HZF06_18090"/>
<dbReference type="Gene3D" id="3.60.21.10">
    <property type="match status" value="1"/>
</dbReference>
<evidence type="ECO:0000313" key="4">
    <source>
        <dbReference type="Proteomes" id="UP000512286"/>
    </source>
</evidence>
<reference evidence="3 4" key="1">
    <citation type="submission" date="2020-07" db="EMBL/GenBank/DDBJ databases">
        <title>Electron transfer.</title>
        <authorList>
            <person name="Huang L."/>
            <person name="Liu X."/>
            <person name="Zhou S."/>
        </authorList>
    </citation>
    <scope>NUCLEOTIDE SEQUENCE [LARGE SCALE GENOMIC DNA]</scope>
    <source>
        <strain evidence="3 4">Lx1</strain>
    </source>
</reference>
<comment type="similarity">
    <text evidence="1">Belongs to the metallophosphoesterase superfamily. YfcE family.</text>
</comment>